<protein>
    <recommendedName>
        <fullName evidence="10">TGF-beta family profile domain-containing protein</fullName>
    </recommendedName>
</protein>
<keyword evidence="4" id="KW-0732">Signal</keyword>
<dbReference type="Pfam" id="PF00019">
    <property type="entry name" value="TGF_beta"/>
    <property type="match status" value="1"/>
</dbReference>
<evidence type="ECO:0000259" key="10">
    <source>
        <dbReference type="PROSITE" id="PS51362"/>
    </source>
</evidence>
<dbReference type="InterPro" id="IPR001111">
    <property type="entry name" value="TGF-b_propeptide"/>
</dbReference>
<dbReference type="InterPro" id="IPR017948">
    <property type="entry name" value="TGFb_CS"/>
</dbReference>
<dbReference type="Proteomes" id="UP000694388">
    <property type="component" value="Unplaced"/>
</dbReference>
<feature type="compositionally biased region" description="Polar residues" evidence="9">
    <location>
        <begin position="162"/>
        <end position="174"/>
    </location>
</feature>
<feature type="compositionally biased region" description="Low complexity" evidence="9">
    <location>
        <begin position="175"/>
        <end position="184"/>
    </location>
</feature>
<reference evidence="11" key="2">
    <citation type="submission" date="2025-09" db="UniProtKB">
        <authorList>
            <consortium name="Ensembl"/>
        </authorList>
    </citation>
    <scope>IDENTIFICATION</scope>
</reference>
<dbReference type="GO" id="GO:0008083">
    <property type="term" value="F:growth factor activity"/>
    <property type="evidence" value="ECO:0007669"/>
    <property type="project" value="UniProtKB-KW"/>
</dbReference>
<evidence type="ECO:0000256" key="6">
    <source>
        <dbReference type="ARBA" id="ARBA00023157"/>
    </source>
</evidence>
<keyword evidence="6" id="KW-1015">Disulfide bond</keyword>
<evidence type="ECO:0000256" key="7">
    <source>
        <dbReference type="ARBA" id="ARBA00023180"/>
    </source>
</evidence>
<dbReference type="InterPro" id="IPR001839">
    <property type="entry name" value="TGF-b_C"/>
</dbReference>
<feature type="region of interest" description="Disordered" evidence="9">
    <location>
        <begin position="162"/>
        <end position="184"/>
    </location>
</feature>
<evidence type="ECO:0000256" key="5">
    <source>
        <dbReference type="ARBA" id="ARBA00023030"/>
    </source>
</evidence>
<evidence type="ECO:0000313" key="11">
    <source>
        <dbReference type="Ensembl" id="ENSEBUP00000001131.1"/>
    </source>
</evidence>
<dbReference type="InterPro" id="IPR029034">
    <property type="entry name" value="Cystine-knot_cytokine"/>
</dbReference>
<dbReference type="SUPFAM" id="SSF57501">
    <property type="entry name" value="Cystine-knot cytokines"/>
    <property type="match status" value="1"/>
</dbReference>
<comment type="subcellular location">
    <subcellularLocation>
        <location evidence="1">Secreted</location>
    </subcellularLocation>
</comment>
<dbReference type="GO" id="GO:0005615">
    <property type="term" value="C:extracellular space"/>
    <property type="evidence" value="ECO:0007669"/>
    <property type="project" value="TreeGrafter"/>
</dbReference>
<evidence type="ECO:0000256" key="2">
    <source>
        <dbReference type="ARBA" id="ARBA00006656"/>
    </source>
</evidence>
<dbReference type="InterPro" id="IPR015615">
    <property type="entry name" value="TGF-beta-rel"/>
</dbReference>
<evidence type="ECO:0000313" key="12">
    <source>
        <dbReference type="Proteomes" id="UP000694388"/>
    </source>
</evidence>
<organism evidence="11 12">
    <name type="scientific">Eptatretus burgeri</name>
    <name type="common">Inshore hagfish</name>
    <dbReference type="NCBI Taxonomy" id="7764"/>
    <lineage>
        <taxon>Eukaryota</taxon>
        <taxon>Metazoa</taxon>
        <taxon>Chordata</taxon>
        <taxon>Craniata</taxon>
        <taxon>Vertebrata</taxon>
        <taxon>Cyclostomata</taxon>
        <taxon>Myxini</taxon>
        <taxon>Myxiniformes</taxon>
        <taxon>Myxinidae</taxon>
        <taxon>Eptatretinae</taxon>
        <taxon>Eptatretus</taxon>
    </lineage>
</organism>
<dbReference type="GO" id="GO:0005125">
    <property type="term" value="F:cytokine activity"/>
    <property type="evidence" value="ECO:0007669"/>
    <property type="project" value="TreeGrafter"/>
</dbReference>
<dbReference type="CDD" id="cd13761">
    <property type="entry name" value="TGF_beta_BMP5_like"/>
    <property type="match status" value="1"/>
</dbReference>
<evidence type="ECO:0000256" key="8">
    <source>
        <dbReference type="RuleBase" id="RU000354"/>
    </source>
</evidence>
<keyword evidence="3" id="KW-0964">Secreted</keyword>
<dbReference type="AlphaFoldDB" id="A0A8C4N3I5"/>
<keyword evidence="7" id="KW-0325">Glycoprotein</keyword>
<sequence>MVLPRVVMDLWTAVRTGHLAMMVMLLPLASLLRRGLAEPRPLPPVEKRRLQRDVLSALGLSRRPRPPHGHEDPPGVMLNLYRASGSSSHEVAPTLRAAEKTLLNGTDMVVSLANTGTCKAVHLASSGLQGSLGMPGKRPFMIAFFQSTSATDRHTLRSLSHQSHANRNNWHNTQSASSSKPLRPPRSLGDWIIAPKGYAAFYCDGECSFPLGAHMNATNHAIVQALIHLMKPEAVPKPCCAPTKLNAISILYFDNKRNVILKKYQNMVVHACGCH</sequence>
<accession>A0A8C4N3I5</accession>
<dbReference type="SMART" id="SM00204">
    <property type="entry name" value="TGFB"/>
    <property type="match status" value="1"/>
</dbReference>
<dbReference type="Gene3D" id="2.10.90.10">
    <property type="entry name" value="Cystine-knot cytokines"/>
    <property type="match status" value="1"/>
</dbReference>
<dbReference type="Ensembl" id="ENSEBUT00000001449.1">
    <property type="protein sequence ID" value="ENSEBUP00000001131.1"/>
    <property type="gene ID" value="ENSEBUG00000001015.1"/>
</dbReference>
<dbReference type="PANTHER" id="PTHR11848:SF310">
    <property type="entry name" value="PROTEIN 60A-RELATED"/>
    <property type="match status" value="1"/>
</dbReference>
<dbReference type="Pfam" id="PF00688">
    <property type="entry name" value="TGFb_propeptide"/>
    <property type="match status" value="1"/>
</dbReference>
<name>A0A8C4N3I5_EPTBU</name>
<dbReference type="FunFam" id="2.10.90.10:FF:000001">
    <property type="entry name" value="Bone morphogenetic protein 4"/>
    <property type="match status" value="1"/>
</dbReference>
<comment type="similarity">
    <text evidence="2 8">Belongs to the TGF-beta family.</text>
</comment>
<reference evidence="11" key="1">
    <citation type="submission" date="2025-08" db="UniProtKB">
        <authorList>
            <consortium name="Ensembl"/>
        </authorList>
    </citation>
    <scope>IDENTIFICATION</scope>
</reference>
<evidence type="ECO:0000256" key="3">
    <source>
        <dbReference type="ARBA" id="ARBA00022525"/>
    </source>
</evidence>
<evidence type="ECO:0000256" key="4">
    <source>
        <dbReference type="ARBA" id="ARBA00022729"/>
    </source>
</evidence>
<dbReference type="GeneTree" id="ENSGT00940000158768"/>
<dbReference type="PANTHER" id="PTHR11848">
    <property type="entry name" value="TGF-BETA FAMILY"/>
    <property type="match status" value="1"/>
</dbReference>
<feature type="domain" description="TGF-beta family profile" evidence="10">
    <location>
        <begin position="150"/>
        <end position="275"/>
    </location>
</feature>
<keyword evidence="12" id="KW-1185">Reference proteome</keyword>
<dbReference type="PROSITE" id="PS00250">
    <property type="entry name" value="TGF_BETA_1"/>
    <property type="match status" value="1"/>
</dbReference>
<evidence type="ECO:0000256" key="1">
    <source>
        <dbReference type="ARBA" id="ARBA00004613"/>
    </source>
</evidence>
<evidence type="ECO:0000256" key="9">
    <source>
        <dbReference type="SAM" id="MobiDB-lite"/>
    </source>
</evidence>
<dbReference type="PROSITE" id="PS51362">
    <property type="entry name" value="TGF_BETA_2"/>
    <property type="match status" value="1"/>
</dbReference>
<proteinExistence type="inferred from homology"/>
<keyword evidence="5 8" id="KW-0339">Growth factor</keyword>